<protein>
    <submittedName>
        <fullName evidence="1">Uncharacterized protein</fullName>
    </submittedName>
</protein>
<gene>
    <name evidence="1" type="ORF">PsorP6_008421</name>
</gene>
<reference evidence="1 2" key="1">
    <citation type="journal article" date="2022" name="bioRxiv">
        <title>The genome of the oomycete Peronosclerospora sorghi, a cosmopolitan pathogen of maize and sorghum, is inflated with dispersed pseudogenes.</title>
        <authorList>
            <person name="Fletcher K."/>
            <person name="Martin F."/>
            <person name="Isakeit T."/>
            <person name="Cavanaugh K."/>
            <person name="Magill C."/>
            <person name="Michelmore R."/>
        </authorList>
    </citation>
    <scope>NUCLEOTIDE SEQUENCE [LARGE SCALE GENOMIC DNA]</scope>
    <source>
        <strain evidence="1">P6</strain>
    </source>
</reference>
<accession>A0ACC0WBX9</accession>
<sequence>MMLGVDGDGDDVRERLLPAETRDLFHGNGSTFTYEELLHSIGSFSAVVWPVIVTMLLASLRNWNVNRSFVSLHVVDQASAQALAEAYLVYEPGKNINASTGTKVLNALVNALAIVSFFLVATFVIVFCYKFNLNKVRIL</sequence>
<evidence type="ECO:0000313" key="1">
    <source>
        <dbReference type="EMBL" id="KAI9915927.1"/>
    </source>
</evidence>
<name>A0ACC0WBX9_9STRA</name>
<proteinExistence type="predicted"/>
<organism evidence="1 2">
    <name type="scientific">Peronosclerospora sorghi</name>
    <dbReference type="NCBI Taxonomy" id="230839"/>
    <lineage>
        <taxon>Eukaryota</taxon>
        <taxon>Sar</taxon>
        <taxon>Stramenopiles</taxon>
        <taxon>Oomycota</taxon>
        <taxon>Peronosporomycetes</taxon>
        <taxon>Peronosporales</taxon>
        <taxon>Peronosporaceae</taxon>
        <taxon>Peronosclerospora</taxon>
    </lineage>
</organism>
<evidence type="ECO:0000313" key="2">
    <source>
        <dbReference type="Proteomes" id="UP001163321"/>
    </source>
</evidence>
<comment type="caution">
    <text evidence="1">The sequence shown here is derived from an EMBL/GenBank/DDBJ whole genome shotgun (WGS) entry which is preliminary data.</text>
</comment>
<dbReference type="Proteomes" id="UP001163321">
    <property type="component" value="Chromosome 3"/>
</dbReference>
<dbReference type="EMBL" id="CM047582">
    <property type="protein sequence ID" value="KAI9915927.1"/>
    <property type="molecule type" value="Genomic_DNA"/>
</dbReference>
<keyword evidence="2" id="KW-1185">Reference proteome</keyword>